<sequence>MTRFIHDQFAKDYLEELLSSLGEVKSARVVRGEVREIDVWFSPQI</sequence>
<evidence type="ECO:0000313" key="2">
    <source>
        <dbReference type="Proteomes" id="UP000525432"/>
    </source>
</evidence>
<reference evidence="1 2" key="1">
    <citation type="submission" date="2020-07" db="EMBL/GenBank/DDBJ databases">
        <title>Genomes of two Microcystis aeruginosa (Cyanobacteria) strains from Florida (USA) with disparate toxicogenic potential.</title>
        <authorList>
            <person name="Lefler F.W."/>
            <person name="Barbosa M."/>
            <person name="Berthold D.E."/>
            <person name="Laughinghouse H.D. IV."/>
        </authorList>
    </citation>
    <scope>NUCLEOTIDE SEQUENCE [LARGE SCALE GENOMIC DNA]</scope>
    <source>
        <strain evidence="1 2">BLCCF158</strain>
    </source>
</reference>
<feature type="non-terminal residue" evidence="1">
    <location>
        <position position="45"/>
    </location>
</feature>
<organism evidence="1 2">
    <name type="scientific">Microcystis aeruginosa BLCC-F158</name>
    <dbReference type="NCBI Taxonomy" id="2755316"/>
    <lineage>
        <taxon>Bacteria</taxon>
        <taxon>Bacillati</taxon>
        <taxon>Cyanobacteriota</taxon>
        <taxon>Cyanophyceae</taxon>
        <taxon>Oscillatoriophycideae</taxon>
        <taxon>Chroococcales</taxon>
        <taxon>Microcystaceae</taxon>
        <taxon>Microcystis</taxon>
    </lineage>
</organism>
<gene>
    <name evidence="1" type="ORF">H0901_24625</name>
</gene>
<dbReference type="Proteomes" id="UP000525432">
    <property type="component" value="Unassembled WGS sequence"/>
</dbReference>
<proteinExistence type="predicted"/>
<comment type="caution">
    <text evidence="1">The sequence shown here is derived from an EMBL/GenBank/DDBJ whole genome shotgun (WGS) entry which is preliminary data.</text>
</comment>
<keyword evidence="1" id="KW-0282">Flagellum</keyword>
<protein>
    <submittedName>
        <fullName evidence="1">Flagellar assembly protein H</fullName>
    </submittedName>
</protein>
<dbReference type="EMBL" id="JACEGC010000381">
    <property type="protein sequence ID" value="MBC1198321.1"/>
    <property type="molecule type" value="Genomic_DNA"/>
</dbReference>
<dbReference type="AlphaFoldDB" id="A0A841V3Z8"/>
<accession>A0A841V3Z8</accession>
<keyword evidence="1" id="KW-0966">Cell projection</keyword>
<name>A0A841V3Z8_MICAE</name>
<keyword evidence="1" id="KW-0969">Cilium</keyword>
<evidence type="ECO:0000313" key="1">
    <source>
        <dbReference type="EMBL" id="MBC1198321.1"/>
    </source>
</evidence>